<name>A0A2T4U8P2_9BACI</name>
<dbReference type="AlphaFoldDB" id="A0A2T4U8P2"/>
<dbReference type="OrthoDB" id="9770043at2"/>
<dbReference type="RefSeq" id="WP_107583689.1">
    <property type="nucleotide sequence ID" value="NZ_PZJJ01000004.1"/>
</dbReference>
<keyword evidence="2" id="KW-1185">Reference proteome</keyword>
<proteinExistence type="predicted"/>
<protein>
    <submittedName>
        <fullName evidence="1">Uncharacterized protein</fullName>
    </submittedName>
</protein>
<sequence>MTEAGTDDWNVEVILDNLESPWSVTFGENTTYITSREGYMRGGKWRTEQVDVETSDPVLQTGEGGLRDVKMHEDASMY</sequence>
<comment type="caution">
    <text evidence="1">The sequence shown here is derived from an EMBL/GenBank/DDBJ whole genome shotgun (WGS) entry which is preliminary data.</text>
</comment>
<reference evidence="1 2" key="1">
    <citation type="submission" date="2018-03" db="EMBL/GenBank/DDBJ databases">
        <title>Alkalicoccus saliphilus sp. nov., isolated from a mineral pool.</title>
        <authorList>
            <person name="Zhao B."/>
        </authorList>
    </citation>
    <scope>NUCLEOTIDE SEQUENCE [LARGE SCALE GENOMIC DNA]</scope>
    <source>
        <strain evidence="1 2">6AG</strain>
    </source>
</reference>
<dbReference type="EMBL" id="PZJJ01000004">
    <property type="protein sequence ID" value="PTL39766.1"/>
    <property type="molecule type" value="Genomic_DNA"/>
</dbReference>
<dbReference type="Proteomes" id="UP000240509">
    <property type="component" value="Unassembled WGS sequence"/>
</dbReference>
<gene>
    <name evidence="1" type="ORF">C6Y45_03705</name>
</gene>
<organism evidence="1 2">
    <name type="scientific">Alkalicoccus saliphilus</name>
    <dbReference type="NCBI Taxonomy" id="200989"/>
    <lineage>
        <taxon>Bacteria</taxon>
        <taxon>Bacillati</taxon>
        <taxon>Bacillota</taxon>
        <taxon>Bacilli</taxon>
        <taxon>Bacillales</taxon>
        <taxon>Bacillaceae</taxon>
        <taxon>Alkalicoccus</taxon>
    </lineage>
</organism>
<evidence type="ECO:0000313" key="1">
    <source>
        <dbReference type="EMBL" id="PTL39766.1"/>
    </source>
</evidence>
<evidence type="ECO:0000313" key="2">
    <source>
        <dbReference type="Proteomes" id="UP000240509"/>
    </source>
</evidence>
<accession>A0A2T4U8P2</accession>